<dbReference type="Proteomes" id="UP000784294">
    <property type="component" value="Unassembled WGS sequence"/>
</dbReference>
<keyword evidence="1" id="KW-1133">Transmembrane helix</keyword>
<gene>
    <name evidence="2" type="ORF">PXEA_LOCUS18413</name>
</gene>
<proteinExistence type="predicted"/>
<name>A0A3S5A189_9PLAT</name>
<dbReference type="EMBL" id="CAAALY010070929">
    <property type="protein sequence ID" value="VEL24973.1"/>
    <property type="molecule type" value="Genomic_DNA"/>
</dbReference>
<evidence type="ECO:0000256" key="1">
    <source>
        <dbReference type="SAM" id="Phobius"/>
    </source>
</evidence>
<keyword evidence="1" id="KW-0812">Transmembrane</keyword>
<keyword evidence="1" id="KW-0472">Membrane</keyword>
<keyword evidence="3" id="KW-1185">Reference proteome</keyword>
<comment type="caution">
    <text evidence="2">The sequence shown here is derived from an EMBL/GenBank/DDBJ whole genome shotgun (WGS) entry which is preliminary data.</text>
</comment>
<feature type="transmembrane region" description="Helical" evidence="1">
    <location>
        <begin position="16"/>
        <end position="49"/>
    </location>
</feature>
<protein>
    <submittedName>
        <fullName evidence="2">Uncharacterized protein</fullName>
    </submittedName>
</protein>
<sequence>MSALSVNPKKKRPMSYFWEILCFFIFRIHLVINNILNHFIVSTFAYMVIKRKMFCGESKMASLMALLLKCHQN</sequence>
<accession>A0A3S5A189</accession>
<evidence type="ECO:0000313" key="3">
    <source>
        <dbReference type="Proteomes" id="UP000784294"/>
    </source>
</evidence>
<dbReference type="AlphaFoldDB" id="A0A3S5A189"/>
<organism evidence="2 3">
    <name type="scientific">Protopolystoma xenopodis</name>
    <dbReference type="NCBI Taxonomy" id="117903"/>
    <lineage>
        <taxon>Eukaryota</taxon>
        <taxon>Metazoa</taxon>
        <taxon>Spiralia</taxon>
        <taxon>Lophotrochozoa</taxon>
        <taxon>Platyhelminthes</taxon>
        <taxon>Monogenea</taxon>
        <taxon>Polyopisthocotylea</taxon>
        <taxon>Polystomatidea</taxon>
        <taxon>Polystomatidae</taxon>
        <taxon>Protopolystoma</taxon>
    </lineage>
</organism>
<reference evidence="2" key="1">
    <citation type="submission" date="2018-11" db="EMBL/GenBank/DDBJ databases">
        <authorList>
            <consortium name="Pathogen Informatics"/>
        </authorList>
    </citation>
    <scope>NUCLEOTIDE SEQUENCE</scope>
</reference>
<evidence type="ECO:0000313" key="2">
    <source>
        <dbReference type="EMBL" id="VEL24973.1"/>
    </source>
</evidence>